<accession>A0A7M5U098</accession>
<dbReference type="SMART" id="SM00494">
    <property type="entry name" value="ChtBD2"/>
    <property type="match status" value="2"/>
</dbReference>
<keyword evidence="4" id="KW-1015">Disulfide bond</keyword>
<dbReference type="AlphaFoldDB" id="A0A7M5U098"/>
<feature type="compositionally biased region" description="Low complexity" evidence="6">
    <location>
        <begin position="214"/>
        <end position="237"/>
    </location>
</feature>
<keyword evidence="5" id="KW-0325">Glycoprotein</keyword>
<keyword evidence="2" id="KW-0732">Signal</keyword>
<dbReference type="PANTHER" id="PTHR23301">
    <property type="entry name" value="CHITIN BINDING PERITROPHIN-A"/>
    <property type="match status" value="1"/>
</dbReference>
<keyword evidence="9" id="KW-1185">Reference proteome</keyword>
<dbReference type="Gene3D" id="2.170.140.10">
    <property type="entry name" value="Chitin binding domain"/>
    <property type="match status" value="2"/>
</dbReference>
<keyword evidence="3" id="KW-0677">Repeat</keyword>
<feature type="compositionally biased region" description="Basic residues" evidence="6">
    <location>
        <begin position="412"/>
        <end position="422"/>
    </location>
</feature>
<feature type="domain" description="Chitin-binding type-2" evidence="7">
    <location>
        <begin position="253"/>
        <end position="309"/>
    </location>
</feature>
<feature type="region of interest" description="Disordered" evidence="6">
    <location>
        <begin position="392"/>
        <end position="422"/>
    </location>
</feature>
<dbReference type="InterPro" id="IPR002557">
    <property type="entry name" value="Chitin-bd_dom"/>
</dbReference>
<feature type="domain" description="Chitin-binding type-2" evidence="7">
    <location>
        <begin position="329"/>
        <end position="389"/>
    </location>
</feature>
<evidence type="ECO:0000313" key="8">
    <source>
        <dbReference type="EnsemblMetazoa" id="CLYHEMP004374.1"/>
    </source>
</evidence>
<evidence type="ECO:0000313" key="9">
    <source>
        <dbReference type="Proteomes" id="UP000594262"/>
    </source>
</evidence>
<evidence type="ECO:0000256" key="6">
    <source>
        <dbReference type="SAM" id="MobiDB-lite"/>
    </source>
</evidence>
<evidence type="ECO:0000256" key="3">
    <source>
        <dbReference type="ARBA" id="ARBA00022737"/>
    </source>
</evidence>
<dbReference type="InterPro" id="IPR051940">
    <property type="entry name" value="Chitin_bind-dev_reg"/>
</dbReference>
<evidence type="ECO:0000256" key="4">
    <source>
        <dbReference type="ARBA" id="ARBA00023157"/>
    </source>
</evidence>
<dbReference type="Proteomes" id="UP000594262">
    <property type="component" value="Unplaced"/>
</dbReference>
<dbReference type="PANTHER" id="PTHR23301:SF0">
    <property type="entry name" value="CHITIN-BINDING TYPE-2 DOMAIN-CONTAINING PROTEIN-RELATED"/>
    <property type="match status" value="1"/>
</dbReference>
<evidence type="ECO:0000256" key="5">
    <source>
        <dbReference type="ARBA" id="ARBA00023180"/>
    </source>
</evidence>
<keyword evidence="1" id="KW-0147">Chitin-binding</keyword>
<dbReference type="Pfam" id="PF01607">
    <property type="entry name" value="CBM_14"/>
    <property type="match status" value="2"/>
</dbReference>
<proteinExistence type="predicted"/>
<evidence type="ECO:0000259" key="7">
    <source>
        <dbReference type="PROSITE" id="PS50940"/>
    </source>
</evidence>
<feature type="region of interest" description="Disordered" evidence="6">
    <location>
        <begin position="181"/>
        <end position="237"/>
    </location>
</feature>
<evidence type="ECO:0000256" key="1">
    <source>
        <dbReference type="ARBA" id="ARBA00022669"/>
    </source>
</evidence>
<dbReference type="InterPro" id="IPR036508">
    <property type="entry name" value="Chitin-bd_dom_sf"/>
</dbReference>
<sequence length="422" mass="47007">IPAKEDPPAVDPPAEEDPRLVIIKNDLNNAFGNDAVNFFLNDLQGRTLELKKRVINKIEKVYVITWFKMVQERARESQQVAEQNTFQALLIKASVEDEENQLGGEGWFLKTYFKDLKSPGGRGRNDCKERAHIGISIRRDDNKKGDTRQVDLRARFNDLPTIFNELSNEFGFNDQGSFTFDLNSNTDEQPVPPTVRCGSSNDPRCLRPRPPPETTTEAPQPTTVAPTLTGTASTTDANATTTTTEDAIQQSLNDFCLFREDGGHALPSNCDLFIYCSHGRGSFENCPEGTKYNPIIRVCDFVGNFECRFDGLDVSELQVGGGQPTAVSNNLCFFLENGQIPDPNSCENFYSCSNTQSIQLKCPAGLFFKPDFEKNTGMCDFPRNVKCSGKGDRTDMTTTTVTPPKNTTTKAPKGKFHPRKLR</sequence>
<dbReference type="GO" id="GO:0008061">
    <property type="term" value="F:chitin binding"/>
    <property type="evidence" value="ECO:0007669"/>
    <property type="project" value="UniProtKB-KW"/>
</dbReference>
<dbReference type="PROSITE" id="PS50940">
    <property type="entry name" value="CHIT_BIND_II"/>
    <property type="match status" value="2"/>
</dbReference>
<dbReference type="GO" id="GO:0005576">
    <property type="term" value="C:extracellular region"/>
    <property type="evidence" value="ECO:0007669"/>
    <property type="project" value="InterPro"/>
</dbReference>
<dbReference type="SUPFAM" id="SSF57625">
    <property type="entry name" value="Invertebrate chitin-binding proteins"/>
    <property type="match status" value="2"/>
</dbReference>
<feature type="compositionally biased region" description="Low complexity" evidence="6">
    <location>
        <begin position="396"/>
        <end position="411"/>
    </location>
</feature>
<dbReference type="EnsemblMetazoa" id="CLYHEMT004374.1">
    <property type="protein sequence ID" value="CLYHEMP004374.1"/>
    <property type="gene ID" value="CLYHEMG004374"/>
</dbReference>
<protein>
    <recommendedName>
        <fullName evidence="7">Chitin-binding type-2 domain-containing protein</fullName>
    </recommendedName>
</protein>
<evidence type="ECO:0000256" key="2">
    <source>
        <dbReference type="ARBA" id="ARBA00022729"/>
    </source>
</evidence>
<reference evidence="8" key="1">
    <citation type="submission" date="2021-01" db="UniProtKB">
        <authorList>
            <consortium name="EnsemblMetazoa"/>
        </authorList>
    </citation>
    <scope>IDENTIFICATION</scope>
</reference>
<organism evidence="8 9">
    <name type="scientific">Clytia hemisphaerica</name>
    <dbReference type="NCBI Taxonomy" id="252671"/>
    <lineage>
        <taxon>Eukaryota</taxon>
        <taxon>Metazoa</taxon>
        <taxon>Cnidaria</taxon>
        <taxon>Hydrozoa</taxon>
        <taxon>Hydroidolina</taxon>
        <taxon>Leptothecata</taxon>
        <taxon>Obeliida</taxon>
        <taxon>Clytiidae</taxon>
        <taxon>Clytia</taxon>
    </lineage>
</organism>
<dbReference type="OrthoDB" id="5951524at2759"/>
<name>A0A7M5U098_9CNID</name>